<evidence type="ECO:0000313" key="1">
    <source>
        <dbReference type="EMBL" id="PIQ85303.1"/>
    </source>
</evidence>
<name>A0A2H0LLL3_9BACT</name>
<evidence type="ECO:0000313" key="2">
    <source>
        <dbReference type="Proteomes" id="UP000230859"/>
    </source>
</evidence>
<protein>
    <submittedName>
        <fullName evidence="1">Uncharacterized protein</fullName>
    </submittedName>
</protein>
<accession>A0A2H0LLL3</accession>
<dbReference type="AlphaFoldDB" id="A0A2H0LLL3"/>
<sequence length="205" mass="22643">KNHNEIDELSISKGNELAVPIHIGPHHLARIEQAATDIKALLATENGRSELRQLTSNFNTTDQEASQAVVLSHSLFPYYAVFAVDAKQKNEPRAVIAVTEDERRQVEAINEAIGPVIMDGKAYDVLTPFKTISEAVLGIQGILEINDVLYATREMLEIPLAERIPGVHAVRYTQSQLDQFVNSVEGLLKEFMKLDAVANLIAQMA</sequence>
<organism evidence="1 2">
    <name type="scientific">Candidatus Abzuiibacterium crystallinum</name>
    <dbReference type="NCBI Taxonomy" id="1974748"/>
    <lineage>
        <taxon>Bacteria</taxon>
        <taxon>Pseudomonadati</taxon>
        <taxon>Candidatus Omnitrophota</taxon>
        <taxon>Candidatus Abzuiibacterium</taxon>
    </lineage>
</organism>
<feature type="non-terminal residue" evidence="1">
    <location>
        <position position="1"/>
    </location>
</feature>
<dbReference type="Proteomes" id="UP000230859">
    <property type="component" value="Unassembled WGS sequence"/>
</dbReference>
<reference evidence="1 2" key="1">
    <citation type="submission" date="2017-09" db="EMBL/GenBank/DDBJ databases">
        <title>Depth-based differentiation of microbial function through sediment-hosted aquifers and enrichment of novel symbionts in the deep terrestrial subsurface.</title>
        <authorList>
            <person name="Probst A.J."/>
            <person name="Ladd B."/>
            <person name="Jarett J.K."/>
            <person name="Geller-Mcgrath D.E."/>
            <person name="Sieber C.M."/>
            <person name="Emerson J.B."/>
            <person name="Anantharaman K."/>
            <person name="Thomas B.C."/>
            <person name="Malmstrom R."/>
            <person name="Stieglmeier M."/>
            <person name="Klingl A."/>
            <person name="Woyke T."/>
            <person name="Ryan C.M."/>
            <person name="Banfield J.F."/>
        </authorList>
    </citation>
    <scope>NUCLEOTIDE SEQUENCE [LARGE SCALE GENOMIC DNA]</scope>
    <source>
        <strain evidence="1">CG11_big_fil_rev_8_21_14_0_20_45_26</strain>
    </source>
</reference>
<dbReference type="EMBL" id="PCVY01000070">
    <property type="protein sequence ID" value="PIQ85303.1"/>
    <property type="molecule type" value="Genomic_DNA"/>
</dbReference>
<gene>
    <name evidence="1" type="ORF">COV74_09390</name>
</gene>
<comment type="caution">
    <text evidence="1">The sequence shown here is derived from an EMBL/GenBank/DDBJ whole genome shotgun (WGS) entry which is preliminary data.</text>
</comment>
<proteinExistence type="predicted"/>